<feature type="transmembrane region" description="Helical" evidence="6">
    <location>
        <begin position="304"/>
        <end position="324"/>
    </location>
</feature>
<dbReference type="Proteomes" id="UP001164746">
    <property type="component" value="Chromosome 4"/>
</dbReference>
<evidence type="ECO:0000256" key="5">
    <source>
        <dbReference type="ARBA" id="ARBA00023136"/>
    </source>
</evidence>
<feature type="transmembrane region" description="Helical" evidence="6">
    <location>
        <begin position="272"/>
        <end position="292"/>
    </location>
</feature>
<feature type="transmembrane region" description="Helical" evidence="6">
    <location>
        <begin position="130"/>
        <end position="149"/>
    </location>
</feature>
<organism evidence="7 8">
    <name type="scientific">Mya arenaria</name>
    <name type="common">Soft-shell clam</name>
    <dbReference type="NCBI Taxonomy" id="6604"/>
    <lineage>
        <taxon>Eukaryota</taxon>
        <taxon>Metazoa</taxon>
        <taxon>Spiralia</taxon>
        <taxon>Lophotrochozoa</taxon>
        <taxon>Mollusca</taxon>
        <taxon>Bivalvia</taxon>
        <taxon>Autobranchia</taxon>
        <taxon>Heteroconchia</taxon>
        <taxon>Euheterodonta</taxon>
        <taxon>Imparidentia</taxon>
        <taxon>Neoheterodontei</taxon>
        <taxon>Myida</taxon>
        <taxon>Myoidea</taxon>
        <taxon>Myidae</taxon>
        <taxon>Mya</taxon>
    </lineage>
</organism>
<feature type="transmembrane region" description="Helical" evidence="6">
    <location>
        <begin position="220"/>
        <end position="238"/>
    </location>
</feature>
<comment type="subcellular location">
    <subcellularLocation>
        <location evidence="1">Membrane</location>
        <topology evidence="1">Multi-pass membrane protein</topology>
    </subcellularLocation>
</comment>
<gene>
    <name evidence="7" type="ORF">MAR_008339</name>
</gene>
<dbReference type="EMBL" id="CP111015">
    <property type="protein sequence ID" value="WAR01781.1"/>
    <property type="molecule type" value="Genomic_DNA"/>
</dbReference>
<feature type="transmembrane region" description="Helical" evidence="6">
    <location>
        <begin position="187"/>
        <end position="208"/>
    </location>
</feature>
<evidence type="ECO:0000313" key="8">
    <source>
        <dbReference type="Proteomes" id="UP001164746"/>
    </source>
</evidence>
<sequence length="353" mass="41946">MDTKSEDLASVKNVENTEQPILQIKNPVVKVALQDWEDLDKDLVQLERYRLKKITEALKPVKHLSEDEEKAVNALQMHMLKKKSTFRDYEDNLPHRNGLYLNIILGQVNISLLNKEDKYLYKQDYERFKLTLSNIILILSLLLVLGNYIVDFSNIRWADSILHFLLVWYYCTLTIREQILIVNGSRIKGWWVLHHFVSTACSAITLIWPDSYSYMQFRTQYGWFILYVAFVQLLQYQYQKGCLYRLKCLGQRHDMDVTVEGFMSWMFKGLSYLLPFLFMAYLYNAVILYQLSYDPRCTEWQVPVLAIIHLILFLGNMSTTLLVLKQKFTEDIKNIKKFYKTKYRFNNSKPKIM</sequence>
<evidence type="ECO:0000256" key="3">
    <source>
        <dbReference type="ARBA" id="ARBA00022692"/>
    </source>
</evidence>
<comment type="similarity">
    <text evidence="2">Belongs to the TMEM120 family.</text>
</comment>
<protein>
    <submittedName>
        <fullName evidence="7">TM120-like protein</fullName>
    </submittedName>
</protein>
<dbReference type="InterPro" id="IPR012926">
    <property type="entry name" value="TMEM120A/B"/>
</dbReference>
<feature type="transmembrane region" description="Helical" evidence="6">
    <location>
        <begin position="155"/>
        <end position="175"/>
    </location>
</feature>
<dbReference type="Pfam" id="PF07851">
    <property type="entry name" value="TMEM120A-B"/>
    <property type="match status" value="1"/>
</dbReference>
<dbReference type="PANTHER" id="PTHR21433:SF0">
    <property type="entry name" value="TRANSMEMBRANE PROTEIN 120 HOMOLOG"/>
    <property type="match status" value="1"/>
</dbReference>
<evidence type="ECO:0000256" key="2">
    <source>
        <dbReference type="ARBA" id="ARBA00009700"/>
    </source>
</evidence>
<accession>A0ABY7E3R4</accession>
<keyword evidence="3 6" id="KW-0812">Transmembrane</keyword>
<evidence type="ECO:0000256" key="4">
    <source>
        <dbReference type="ARBA" id="ARBA00022989"/>
    </source>
</evidence>
<keyword evidence="4 6" id="KW-1133">Transmembrane helix</keyword>
<keyword evidence="5 6" id="KW-0472">Membrane</keyword>
<proteinExistence type="inferred from homology"/>
<evidence type="ECO:0000256" key="6">
    <source>
        <dbReference type="SAM" id="Phobius"/>
    </source>
</evidence>
<keyword evidence="8" id="KW-1185">Reference proteome</keyword>
<name>A0ABY7E3R4_MYAAR</name>
<evidence type="ECO:0000256" key="1">
    <source>
        <dbReference type="ARBA" id="ARBA00004141"/>
    </source>
</evidence>
<evidence type="ECO:0000313" key="7">
    <source>
        <dbReference type="EMBL" id="WAR01781.1"/>
    </source>
</evidence>
<dbReference type="PANTHER" id="PTHR21433">
    <property type="entry name" value="TRANSMEMBRANE PROTEIN INDUCED BY TUMOR NECROSIS FACTOR ALPHA"/>
    <property type="match status" value="1"/>
</dbReference>
<reference evidence="7" key="1">
    <citation type="submission" date="2022-11" db="EMBL/GenBank/DDBJ databases">
        <title>Centuries of genome instability and evolution in soft-shell clam transmissible cancer (bioRxiv).</title>
        <authorList>
            <person name="Hart S.F.M."/>
            <person name="Yonemitsu M.A."/>
            <person name="Giersch R.M."/>
            <person name="Beal B.F."/>
            <person name="Arriagada G."/>
            <person name="Davis B.W."/>
            <person name="Ostrander E.A."/>
            <person name="Goff S.P."/>
            <person name="Metzger M.J."/>
        </authorList>
    </citation>
    <scope>NUCLEOTIDE SEQUENCE</scope>
    <source>
        <strain evidence="7">MELC-2E11</strain>
        <tissue evidence="7">Siphon/mantle</tissue>
    </source>
</reference>